<sequence length="960" mass="107094">MANPASYLVPSLVVGVPLALYGLFIGLTAIPYVQRNFLYAHKIHTLWWGNINEPEQWGFAKNQVTPFYLETADSQNLYAWHILPLSVYAQHETELASQPTGVVADPTTTAGFRLLRDNPNAKLIISFHGNAAQLTQGYRPEHYRSLTSHSPYHLLALDYRGFGLSTGTPTEQGLILDAEAAIHWAVHTAGIPPSRIVLLGHSLGTAVAAAATEHFTLNEDWDFAGVVLVAGFSSLPDMLSGYAIAGWVPVLRPLTMWPWLLNQVMGRVVDTWESAARWREIVKGVKARGGRLRLSMVHAKNDWDIPSHEDDKLFRAAVEGLGDVGTEWDQFKVEKEKRTLVKGKHAFVSTWQEGDVVVRQELFPHGGHNSVLTYTPVLLAVMRSFRLDEKSKQVDPAKEAAALEAADAAADQTEKQAVESEDESGSEAGEDTPAQTAAGGNAEGAAKKKKKKSKKKKVKQALSDALGRGGAQSEPDVKKALDTLTPQQISEFIALNPALANELLGGNAGEGSSDTTSSAIEAFKKLKLQDIMTGLASSGKNRKDMASYKFWSTQPVPQFGEEEPKLIEEGPLRIQKVEEIATEPISLALEQFRWVTMDLTNDAELEEVEKLLYGHYVEDDEAMFRFKYSNSLLKWSLLSPGWRKEWHVGIRSGNTLCAFISAIPTEMRVRDNVFKSSEVNFLCIHKKLRGKRLAPVLIKEITRRINLEGTWQAIYTGGIVLPRPVSTCRYYHRALNWMKLYEVGFSPCPPNSKPAYQARRYNVPDLTSTRGLREMEAKDLDAVHDLLTRYLKRFDLTPVWNKDEIDHWLLHKKDAPGEQVIWSYVVENNDGKITDFFSFYCLESSVIQSQKYSSIRAAYLFYYASDVAFTAPDDRAALGARLNALIADALIFAKRHNFDVFNALSLMDNSLFLEQQKFGPGDGQLHYYLFNYKANPIHGGVNKKNQLEEGVSSGVGFTML</sequence>
<protein>
    <recommendedName>
        <fullName evidence="6 11">Glycylpeptide N-tetradecanoyltransferase</fullName>
        <ecNumber evidence="5 11">2.3.1.97</ecNumber>
    </recommendedName>
</protein>
<dbReference type="PANTHER" id="PTHR11377:SF5">
    <property type="entry name" value="GLYCYLPEPTIDE N-TETRADECANOYLTRANSFERASE"/>
    <property type="match status" value="1"/>
</dbReference>
<dbReference type="EC" id="2.3.1.97" evidence="5 11"/>
<accession>A0AAN6UY54</accession>
<evidence type="ECO:0000256" key="10">
    <source>
        <dbReference type="ARBA" id="ARBA00048276"/>
    </source>
</evidence>
<dbReference type="RefSeq" id="XP_062634728.1">
    <property type="nucleotide sequence ID" value="XM_062784492.1"/>
</dbReference>
<proteinExistence type="inferred from homology"/>
<dbReference type="Gene3D" id="3.40.50.1820">
    <property type="entry name" value="alpha/beta hydrolase"/>
    <property type="match status" value="1"/>
</dbReference>
<dbReference type="InterPro" id="IPR022677">
    <property type="entry name" value="NMT_C"/>
</dbReference>
<evidence type="ECO:0000256" key="7">
    <source>
        <dbReference type="ARBA" id="ARBA00022490"/>
    </source>
</evidence>
<evidence type="ECO:0000256" key="1">
    <source>
        <dbReference type="ARBA" id="ARBA00003900"/>
    </source>
</evidence>
<dbReference type="EMBL" id="MU853613">
    <property type="protein sequence ID" value="KAK4141357.1"/>
    <property type="molecule type" value="Genomic_DNA"/>
</dbReference>
<dbReference type="InterPro" id="IPR029058">
    <property type="entry name" value="AB_hydrolase_fold"/>
</dbReference>
<keyword evidence="14" id="KW-0812">Transmembrane</keyword>
<evidence type="ECO:0000256" key="13">
    <source>
        <dbReference type="SAM" id="MobiDB-lite"/>
    </source>
</evidence>
<feature type="compositionally biased region" description="Acidic residues" evidence="13">
    <location>
        <begin position="419"/>
        <end position="430"/>
    </location>
</feature>
<evidence type="ECO:0000259" key="15">
    <source>
        <dbReference type="Pfam" id="PF01233"/>
    </source>
</evidence>
<dbReference type="AlphaFoldDB" id="A0AAN6UY54"/>
<dbReference type="PANTHER" id="PTHR11377">
    <property type="entry name" value="N-MYRISTOYL TRANSFERASE"/>
    <property type="match status" value="1"/>
</dbReference>
<comment type="subunit">
    <text evidence="4">Monomer.</text>
</comment>
<evidence type="ECO:0000256" key="8">
    <source>
        <dbReference type="ARBA" id="ARBA00022679"/>
    </source>
</evidence>
<keyword evidence="8 11" id="KW-0808">Transferase</keyword>
<dbReference type="Pfam" id="PF01233">
    <property type="entry name" value="NMT"/>
    <property type="match status" value="1"/>
</dbReference>
<dbReference type="FunFam" id="3.40.630.30:FF:000042">
    <property type="entry name" value="Glycylpeptide N-tetradecanoyltransferase"/>
    <property type="match status" value="1"/>
</dbReference>
<evidence type="ECO:0000256" key="5">
    <source>
        <dbReference type="ARBA" id="ARBA00012923"/>
    </source>
</evidence>
<keyword evidence="14" id="KW-1133">Transmembrane helix</keyword>
<evidence type="ECO:0000256" key="12">
    <source>
        <dbReference type="RuleBase" id="RU004178"/>
    </source>
</evidence>
<dbReference type="Proteomes" id="UP001302676">
    <property type="component" value="Unassembled WGS sequence"/>
</dbReference>
<comment type="similarity">
    <text evidence="3 12">Belongs to the NMT family.</text>
</comment>
<dbReference type="FunFam" id="3.40.630.30:FF:000056">
    <property type="entry name" value="Glycylpeptide N-tetradecanoyltransferase"/>
    <property type="match status" value="1"/>
</dbReference>
<evidence type="ECO:0000259" key="17">
    <source>
        <dbReference type="Pfam" id="PF12697"/>
    </source>
</evidence>
<keyword evidence="9 11" id="KW-0012">Acyltransferase</keyword>
<feature type="domain" description="Glycylpeptide N-tetradecanoyltransferase C-terminal" evidence="16">
    <location>
        <begin position="742"/>
        <end position="956"/>
    </location>
</feature>
<dbReference type="SUPFAM" id="SSF53474">
    <property type="entry name" value="alpha/beta-Hydrolases"/>
    <property type="match status" value="1"/>
</dbReference>
<keyword evidence="19" id="KW-1185">Reference proteome</keyword>
<dbReference type="GO" id="GO:0005737">
    <property type="term" value="C:cytoplasm"/>
    <property type="evidence" value="ECO:0007669"/>
    <property type="project" value="UniProtKB-SubCell"/>
</dbReference>
<evidence type="ECO:0000313" key="19">
    <source>
        <dbReference type="Proteomes" id="UP001302676"/>
    </source>
</evidence>
<evidence type="ECO:0000259" key="16">
    <source>
        <dbReference type="Pfam" id="PF02799"/>
    </source>
</evidence>
<keyword evidence="14" id="KW-0472">Membrane</keyword>
<dbReference type="InterPro" id="IPR000903">
    <property type="entry name" value="NMT"/>
</dbReference>
<feature type="compositionally biased region" description="Low complexity" evidence="13">
    <location>
        <begin position="399"/>
        <end position="411"/>
    </location>
</feature>
<feature type="compositionally biased region" description="Basic residues" evidence="13">
    <location>
        <begin position="447"/>
        <end position="459"/>
    </location>
</feature>
<dbReference type="GO" id="GO:0004379">
    <property type="term" value="F:glycylpeptide N-tetradecanoyltransferase activity"/>
    <property type="evidence" value="ECO:0007669"/>
    <property type="project" value="UniProtKB-EC"/>
</dbReference>
<evidence type="ECO:0000256" key="3">
    <source>
        <dbReference type="ARBA" id="ARBA00009469"/>
    </source>
</evidence>
<dbReference type="SUPFAM" id="SSF55729">
    <property type="entry name" value="Acyl-CoA N-acyltransferases (Nat)"/>
    <property type="match status" value="2"/>
</dbReference>
<evidence type="ECO:0000256" key="9">
    <source>
        <dbReference type="ARBA" id="ARBA00023315"/>
    </source>
</evidence>
<dbReference type="Pfam" id="PF12697">
    <property type="entry name" value="Abhydrolase_6"/>
    <property type="match status" value="1"/>
</dbReference>
<feature type="region of interest" description="Disordered" evidence="13">
    <location>
        <begin position="390"/>
        <end position="475"/>
    </location>
</feature>
<comment type="subcellular location">
    <subcellularLocation>
        <location evidence="2">Cytoplasm</location>
    </subcellularLocation>
</comment>
<dbReference type="InterPro" id="IPR022676">
    <property type="entry name" value="NMT_N"/>
</dbReference>
<reference evidence="18" key="2">
    <citation type="submission" date="2023-05" db="EMBL/GenBank/DDBJ databases">
        <authorList>
            <consortium name="Lawrence Berkeley National Laboratory"/>
            <person name="Steindorff A."/>
            <person name="Hensen N."/>
            <person name="Bonometti L."/>
            <person name="Westerberg I."/>
            <person name="Brannstrom I.O."/>
            <person name="Guillou S."/>
            <person name="Cros-Aarteil S."/>
            <person name="Calhoun S."/>
            <person name="Haridas S."/>
            <person name="Kuo A."/>
            <person name="Mondo S."/>
            <person name="Pangilinan J."/>
            <person name="Riley R."/>
            <person name="Labutti K."/>
            <person name="Andreopoulos B."/>
            <person name="Lipzen A."/>
            <person name="Chen C."/>
            <person name="Yanf M."/>
            <person name="Daum C."/>
            <person name="Ng V."/>
            <person name="Clum A."/>
            <person name="Ohm R."/>
            <person name="Martin F."/>
            <person name="Silar P."/>
            <person name="Natvig D."/>
            <person name="Lalanne C."/>
            <person name="Gautier V."/>
            <person name="Ament-Velasquez S.L."/>
            <person name="Kruys A."/>
            <person name="Hutchinson M.I."/>
            <person name="Powell A.J."/>
            <person name="Barry K."/>
            <person name="Miller A.N."/>
            <person name="Grigoriev I.V."/>
            <person name="Debuchy R."/>
            <person name="Gladieux P."/>
            <person name="Thoren M.H."/>
            <person name="Johannesson H."/>
        </authorList>
    </citation>
    <scope>NUCLEOTIDE SEQUENCE</scope>
    <source>
        <strain evidence="18">CBS 141.50</strain>
    </source>
</reference>
<dbReference type="PROSITE" id="PS00975">
    <property type="entry name" value="NMT_1"/>
    <property type="match status" value="1"/>
</dbReference>
<name>A0AAN6UY54_9PEZI</name>
<dbReference type="InterPro" id="IPR022678">
    <property type="entry name" value="NMT_CS"/>
</dbReference>
<evidence type="ECO:0000256" key="2">
    <source>
        <dbReference type="ARBA" id="ARBA00004496"/>
    </source>
</evidence>
<dbReference type="InterPro" id="IPR000073">
    <property type="entry name" value="AB_hydrolase_1"/>
</dbReference>
<feature type="domain" description="AB hydrolase-1" evidence="17">
    <location>
        <begin position="139"/>
        <end position="286"/>
    </location>
</feature>
<dbReference type="Pfam" id="PF02799">
    <property type="entry name" value="NMT_C"/>
    <property type="match status" value="1"/>
</dbReference>
<keyword evidence="7" id="KW-0963">Cytoplasm</keyword>
<gene>
    <name evidence="18" type="ORF">C8A04DRAFT_39192</name>
</gene>
<comment type="caution">
    <text evidence="18">The sequence shown here is derived from an EMBL/GenBank/DDBJ whole genome shotgun (WGS) entry which is preliminary data.</text>
</comment>
<evidence type="ECO:0000256" key="6">
    <source>
        <dbReference type="ARBA" id="ARBA00022240"/>
    </source>
</evidence>
<dbReference type="Gene3D" id="3.40.630.30">
    <property type="match status" value="2"/>
</dbReference>
<feature type="domain" description="Glycylpeptide N-tetradecanoyltransferase N-terminal" evidence="15">
    <location>
        <begin position="575"/>
        <end position="728"/>
    </location>
</feature>
<evidence type="ECO:0000313" key="18">
    <source>
        <dbReference type="EMBL" id="KAK4141357.1"/>
    </source>
</evidence>
<comment type="function">
    <text evidence="1 11">Adds a myristoyl group to the N-terminal glycine residue of certain cellular proteins.</text>
</comment>
<feature type="transmembrane region" description="Helical" evidence="14">
    <location>
        <begin position="12"/>
        <end position="33"/>
    </location>
</feature>
<reference evidence="18" key="1">
    <citation type="journal article" date="2023" name="Mol. Phylogenet. Evol.">
        <title>Genome-scale phylogeny and comparative genomics of the fungal order Sordariales.</title>
        <authorList>
            <person name="Hensen N."/>
            <person name="Bonometti L."/>
            <person name="Westerberg I."/>
            <person name="Brannstrom I.O."/>
            <person name="Guillou S."/>
            <person name="Cros-Aarteil S."/>
            <person name="Calhoun S."/>
            <person name="Haridas S."/>
            <person name="Kuo A."/>
            <person name="Mondo S."/>
            <person name="Pangilinan J."/>
            <person name="Riley R."/>
            <person name="LaButti K."/>
            <person name="Andreopoulos B."/>
            <person name="Lipzen A."/>
            <person name="Chen C."/>
            <person name="Yan M."/>
            <person name="Daum C."/>
            <person name="Ng V."/>
            <person name="Clum A."/>
            <person name="Steindorff A."/>
            <person name="Ohm R.A."/>
            <person name="Martin F."/>
            <person name="Silar P."/>
            <person name="Natvig D.O."/>
            <person name="Lalanne C."/>
            <person name="Gautier V."/>
            <person name="Ament-Velasquez S.L."/>
            <person name="Kruys A."/>
            <person name="Hutchinson M.I."/>
            <person name="Powell A.J."/>
            <person name="Barry K."/>
            <person name="Miller A.N."/>
            <person name="Grigoriev I.V."/>
            <person name="Debuchy R."/>
            <person name="Gladieux P."/>
            <person name="Hiltunen Thoren M."/>
            <person name="Johannesson H."/>
        </authorList>
    </citation>
    <scope>NUCLEOTIDE SEQUENCE</scope>
    <source>
        <strain evidence="18">CBS 141.50</strain>
    </source>
</reference>
<dbReference type="GeneID" id="87821105"/>
<dbReference type="InterPro" id="IPR016181">
    <property type="entry name" value="Acyl_CoA_acyltransferase"/>
</dbReference>
<evidence type="ECO:0000256" key="11">
    <source>
        <dbReference type="RuleBase" id="RU000586"/>
    </source>
</evidence>
<comment type="catalytic activity">
    <reaction evidence="10 11">
        <text>N-terminal glycyl-[protein] + tetradecanoyl-CoA = N-tetradecanoylglycyl-[protein] + CoA + H(+)</text>
        <dbReference type="Rhea" id="RHEA:15521"/>
        <dbReference type="Rhea" id="RHEA-COMP:12666"/>
        <dbReference type="Rhea" id="RHEA-COMP:12667"/>
        <dbReference type="ChEBI" id="CHEBI:15378"/>
        <dbReference type="ChEBI" id="CHEBI:57287"/>
        <dbReference type="ChEBI" id="CHEBI:57385"/>
        <dbReference type="ChEBI" id="CHEBI:64723"/>
        <dbReference type="ChEBI" id="CHEBI:133050"/>
        <dbReference type="EC" id="2.3.1.97"/>
    </reaction>
</comment>
<organism evidence="18 19">
    <name type="scientific">Dichotomopilus funicola</name>
    <dbReference type="NCBI Taxonomy" id="1934379"/>
    <lineage>
        <taxon>Eukaryota</taxon>
        <taxon>Fungi</taxon>
        <taxon>Dikarya</taxon>
        <taxon>Ascomycota</taxon>
        <taxon>Pezizomycotina</taxon>
        <taxon>Sordariomycetes</taxon>
        <taxon>Sordariomycetidae</taxon>
        <taxon>Sordariales</taxon>
        <taxon>Chaetomiaceae</taxon>
        <taxon>Dichotomopilus</taxon>
    </lineage>
</organism>
<evidence type="ECO:0000256" key="14">
    <source>
        <dbReference type="SAM" id="Phobius"/>
    </source>
</evidence>
<evidence type="ECO:0000256" key="4">
    <source>
        <dbReference type="ARBA" id="ARBA00011245"/>
    </source>
</evidence>
<dbReference type="PROSITE" id="PS00976">
    <property type="entry name" value="NMT_2"/>
    <property type="match status" value="1"/>
</dbReference>